<dbReference type="PROSITE" id="PS00688">
    <property type="entry name" value="SIGMA54_INTERACT_3"/>
    <property type="match status" value="1"/>
</dbReference>
<evidence type="ECO:0000256" key="3">
    <source>
        <dbReference type="ARBA" id="ARBA00023015"/>
    </source>
</evidence>
<evidence type="ECO:0000256" key="5">
    <source>
        <dbReference type="ARBA" id="ARBA00023163"/>
    </source>
</evidence>
<dbReference type="PROSITE" id="PS00675">
    <property type="entry name" value="SIGMA54_INTERACT_1"/>
    <property type="match status" value="1"/>
</dbReference>
<dbReference type="SMART" id="SM00382">
    <property type="entry name" value="AAA"/>
    <property type="match status" value="1"/>
</dbReference>
<organism evidence="7 8">
    <name type="scientific">Candidatus Desulfatibia profunda</name>
    <dbReference type="NCBI Taxonomy" id="2841695"/>
    <lineage>
        <taxon>Bacteria</taxon>
        <taxon>Pseudomonadati</taxon>
        <taxon>Thermodesulfobacteriota</taxon>
        <taxon>Desulfobacteria</taxon>
        <taxon>Desulfobacterales</taxon>
        <taxon>Desulfobacterales incertae sedis</taxon>
        <taxon>Candidatus Desulfatibia</taxon>
    </lineage>
</organism>
<dbReference type="InterPro" id="IPR058031">
    <property type="entry name" value="AAA_lid_NorR"/>
</dbReference>
<evidence type="ECO:0000313" key="7">
    <source>
        <dbReference type="EMBL" id="MBC8360796.1"/>
    </source>
</evidence>
<feature type="domain" description="Sigma-54 factor interaction" evidence="6">
    <location>
        <begin position="181"/>
        <end position="414"/>
    </location>
</feature>
<dbReference type="InterPro" id="IPR003593">
    <property type="entry name" value="AAA+_ATPase"/>
</dbReference>
<dbReference type="Pfam" id="PF25601">
    <property type="entry name" value="AAA_lid_14"/>
    <property type="match status" value="1"/>
</dbReference>
<name>A0A8J6NV89_9BACT</name>
<dbReference type="InterPro" id="IPR027417">
    <property type="entry name" value="P-loop_NTPase"/>
</dbReference>
<dbReference type="PANTHER" id="PTHR32071">
    <property type="entry name" value="TRANSCRIPTIONAL REGULATORY PROTEIN"/>
    <property type="match status" value="1"/>
</dbReference>
<gene>
    <name evidence="7" type="ORF">H8E23_05315</name>
</gene>
<protein>
    <submittedName>
        <fullName evidence="7">Sigma-54-dependent Fis family transcriptional regulator</fullName>
    </submittedName>
</protein>
<reference evidence="7 8" key="1">
    <citation type="submission" date="2020-08" db="EMBL/GenBank/DDBJ databases">
        <title>Bridging the membrane lipid divide: bacteria of the FCB group superphylum have the potential to synthesize archaeal ether lipids.</title>
        <authorList>
            <person name="Villanueva L."/>
            <person name="Von Meijenfeldt F.A.B."/>
            <person name="Westbye A.B."/>
            <person name="Yadav S."/>
            <person name="Hopmans E.C."/>
            <person name="Dutilh B.E."/>
            <person name="Sinninghe Damste J.S."/>
        </authorList>
    </citation>
    <scope>NUCLEOTIDE SEQUENCE [LARGE SCALE GENOMIC DNA]</scope>
    <source>
        <strain evidence="7">NIOZ-UU30</strain>
    </source>
</reference>
<evidence type="ECO:0000313" key="8">
    <source>
        <dbReference type="Proteomes" id="UP000603434"/>
    </source>
</evidence>
<keyword evidence="1" id="KW-0547">Nucleotide-binding</keyword>
<dbReference type="FunFam" id="3.40.50.300:FF:000006">
    <property type="entry name" value="DNA-binding transcriptional regulator NtrC"/>
    <property type="match status" value="1"/>
</dbReference>
<dbReference type="InterPro" id="IPR025944">
    <property type="entry name" value="Sigma_54_int_dom_CS"/>
</dbReference>
<sequence>MKNILVCWIGFTDLRAVTESETIGLGPIAQAAKSKHFDEIVLISDRPKDEMDSYVCWLQGFTQSEIFLKTEPLSGPTRFGEIYEAAVRVVTDTLQRHPEKVALTFHLSPGTPAMAAVWIILSKTRFPAELIESSKEFGVQIASVPFDISAEFIPDLLRRPDERLEKLTAGLPPEAPEFDSIVHRGHIMKRVIAKARHVAPRSVPVLIEGESGTGKELLARAIHKASPRRDNPFVAVNCGAIPSELVESELFGHEKGAFTGADKQKIGYFESADKGTLFLDEIGELPMPSQVKLLRALQEKEVVRIGATAPVKFDVRVIAATNKNLIDEVTAGCFRKDLFYRIAVAVLKLPPLRERSGDFSLLIDKLLDQINIECVDEPGYKNKNISASAKNFMMKQIWPGNIRELQNTLLQAAIWSTDTTIDIEDIRESMLPMANPNEDRLLDRPMKDGINLPELMEKLAQHYLKRALDEANGNKTRATELVGLPSYQTFSNWLKKYHIE</sequence>
<dbReference type="CDD" id="cd00009">
    <property type="entry name" value="AAA"/>
    <property type="match status" value="1"/>
</dbReference>
<evidence type="ECO:0000256" key="1">
    <source>
        <dbReference type="ARBA" id="ARBA00022741"/>
    </source>
</evidence>
<dbReference type="PROSITE" id="PS00676">
    <property type="entry name" value="SIGMA54_INTERACT_2"/>
    <property type="match status" value="1"/>
</dbReference>
<dbReference type="Gene3D" id="1.10.8.60">
    <property type="match status" value="1"/>
</dbReference>
<dbReference type="AlphaFoldDB" id="A0A8J6NV89"/>
<comment type="caution">
    <text evidence="7">The sequence shown here is derived from an EMBL/GenBank/DDBJ whole genome shotgun (WGS) entry which is preliminary data.</text>
</comment>
<keyword evidence="3" id="KW-0805">Transcription regulation</keyword>
<evidence type="ECO:0000256" key="2">
    <source>
        <dbReference type="ARBA" id="ARBA00022840"/>
    </source>
</evidence>
<dbReference type="Gene3D" id="3.40.50.300">
    <property type="entry name" value="P-loop containing nucleotide triphosphate hydrolases"/>
    <property type="match status" value="1"/>
</dbReference>
<dbReference type="GO" id="GO:0003677">
    <property type="term" value="F:DNA binding"/>
    <property type="evidence" value="ECO:0007669"/>
    <property type="project" value="UniProtKB-KW"/>
</dbReference>
<dbReference type="Pfam" id="PF00158">
    <property type="entry name" value="Sigma54_activat"/>
    <property type="match status" value="1"/>
</dbReference>
<dbReference type="InterPro" id="IPR025943">
    <property type="entry name" value="Sigma_54_int_dom_ATP-bd_2"/>
</dbReference>
<dbReference type="SUPFAM" id="SSF52540">
    <property type="entry name" value="P-loop containing nucleoside triphosphate hydrolases"/>
    <property type="match status" value="1"/>
</dbReference>
<dbReference type="Proteomes" id="UP000603434">
    <property type="component" value="Unassembled WGS sequence"/>
</dbReference>
<dbReference type="InterPro" id="IPR002078">
    <property type="entry name" value="Sigma_54_int"/>
</dbReference>
<dbReference type="Gene3D" id="1.10.10.60">
    <property type="entry name" value="Homeodomain-like"/>
    <property type="match status" value="1"/>
</dbReference>
<dbReference type="PROSITE" id="PS50045">
    <property type="entry name" value="SIGMA54_INTERACT_4"/>
    <property type="match status" value="1"/>
</dbReference>
<proteinExistence type="predicted"/>
<dbReference type="InterPro" id="IPR025662">
    <property type="entry name" value="Sigma_54_int_dom_ATP-bd_1"/>
</dbReference>
<dbReference type="GO" id="GO:0006355">
    <property type="term" value="P:regulation of DNA-templated transcription"/>
    <property type="evidence" value="ECO:0007669"/>
    <property type="project" value="InterPro"/>
</dbReference>
<evidence type="ECO:0000256" key="4">
    <source>
        <dbReference type="ARBA" id="ARBA00023125"/>
    </source>
</evidence>
<dbReference type="EMBL" id="JACNJH010000107">
    <property type="protein sequence ID" value="MBC8360796.1"/>
    <property type="molecule type" value="Genomic_DNA"/>
</dbReference>
<dbReference type="GO" id="GO:0005524">
    <property type="term" value="F:ATP binding"/>
    <property type="evidence" value="ECO:0007669"/>
    <property type="project" value="UniProtKB-KW"/>
</dbReference>
<keyword evidence="4" id="KW-0238">DNA-binding</keyword>
<accession>A0A8J6NV89</accession>
<keyword evidence="2" id="KW-0067">ATP-binding</keyword>
<keyword evidence="5" id="KW-0804">Transcription</keyword>
<evidence type="ECO:0000259" key="6">
    <source>
        <dbReference type="PROSITE" id="PS50045"/>
    </source>
</evidence>